<gene>
    <name evidence="1" type="ORF">D5018_20205</name>
</gene>
<dbReference type="AlphaFoldDB" id="A0A3L8PR66"/>
<name>A0A3L8PR66_9GAMM</name>
<proteinExistence type="predicted"/>
<sequence>MKEQIINLTHRLTGKSLEKITNSSIPKHPEDDPYWPKEIKTMSDLALRREIRENISKANLQKYSHI</sequence>
<evidence type="ECO:0000313" key="1">
    <source>
        <dbReference type="EMBL" id="RLV57881.1"/>
    </source>
</evidence>
<dbReference type="RefSeq" id="WP_121840786.1">
    <property type="nucleotide sequence ID" value="NZ_ML014873.1"/>
</dbReference>
<organism evidence="1 2">
    <name type="scientific">Parashewanella curva</name>
    <dbReference type="NCBI Taxonomy" id="2338552"/>
    <lineage>
        <taxon>Bacteria</taxon>
        <taxon>Pseudomonadati</taxon>
        <taxon>Pseudomonadota</taxon>
        <taxon>Gammaproteobacteria</taxon>
        <taxon>Alteromonadales</taxon>
        <taxon>Shewanellaceae</taxon>
        <taxon>Parashewanella</taxon>
    </lineage>
</organism>
<evidence type="ECO:0000313" key="2">
    <source>
        <dbReference type="Proteomes" id="UP000281474"/>
    </source>
</evidence>
<dbReference type="EMBL" id="QZEI01000124">
    <property type="protein sequence ID" value="RLV57881.1"/>
    <property type="molecule type" value="Genomic_DNA"/>
</dbReference>
<protein>
    <submittedName>
        <fullName evidence="1">Uncharacterized protein</fullName>
    </submittedName>
</protein>
<keyword evidence="2" id="KW-1185">Reference proteome</keyword>
<accession>A0A3L8PR66</accession>
<dbReference type="Proteomes" id="UP000281474">
    <property type="component" value="Unassembled WGS sequence"/>
</dbReference>
<comment type="caution">
    <text evidence="1">The sequence shown here is derived from an EMBL/GenBank/DDBJ whole genome shotgun (WGS) entry which is preliminary data.</text>
</comment>
<reference evidence="1 2" key="1">
    <citation type="submission" date="2018-09" db="EMBL/GenBank/DDBJ databases">
        <title>Phylogeny of the Shewanellaceae, and recommendation for two new genera, Pseudoshewanella and Parashewanella.</title>
        <authorList>
            <person name="Wang G."/>
        </authorList>
    </citation>
    <scope>NUCLEOTIDE SEQUENCE [LARGE SCALE GENOMIC DNA]</scope>
    <source>
        <strain evidence="1 2">C51</strain>
    </source>
</reference>